<name>A0A550CY88_9AGAR</name>
<dbReference type="EMBL" id="VDMD01000001">
    <property type="protein sequence ID" value="TRM69730.1"/>
    <property type="molecule type" value="Genomic_DNA"/>
</dbReference>
<feature type="region of interest" description="Disordered" evidence="1">
    <location>
        <begin position="299"/>
        <end position="384"/>
    </location>
</feature>
<sequence length="384" mass="42176">MLSDAAVHKLKAITIQIGLEFLFYGVHLTLFLIAISCIAHRFGNSWVVPVVTVVIFLTVSVWSFADLHFYVISQRALQFNPFVIADLVGTYKRINTLEVAMVRINFVLSDFVVVWRAWIVWTGNRYVQATLGICLVATVACSVADFVISYRAIETLNIYGPAEARALLAILPLLITNVVASALVGYKVWDYRRTIKASLGQRSRTRVEKVMMLLVESGLLYAVIWIVFLAFSVTNIEAFTSLGPVFIAWRASLSFAGIYSTIVITIVSTSRSPSMAIGTGGSLSSAPVSQPIKLRTFSTSAGSSSAGAYSSAGTQSGSYDTDASRSSRAGPSRSDLYTASSTTLRTPRYSEDMPRVQHDEEEDDIAWHTRSTPSKYREDIADDL</sequence>
<accession>A0A550CY88</accession>
<comment type="caution">
    <text evidence="3">The sequence shown here is derived from an EMBL/GenBank/DDBJ whole genome shotgun (WGS) entry which is preliminary data.</text>
</comment>
<feature type="compositionally biased region" description="Low complexity" evidence="1">
    <location>
        <begin position="299"/>
        <end position="334"/>
    </location>
</feature>
<proteinExistence type="predicted"/>
<feature type="transmembrane region" description="Helical" evidence="2">
    <location>
        <begin position="131"/>
        <end position="153"/>
    </location>
</feature>
<dbReference type="AlphaFoldDB" id="A0A550CY88"/>
<evidence type="ECO:0000256" key="1">
    <source>
        <dbReference type="SAM" id="MobiDB-lite"/>
    </source>
</evidence>
<keyword evidence="4" id="KW-1185">Reference proteome</keyword>
<feature type="transmembrane region" description="Helical" evidence="2">
    <location>
        <begin position="210"/>
        <end position="234"/>
    </location>
</feature>
<keyword evidence="2" id="KW-0472">Membrane</keyword>
<feature type="compositionally biased region" description="Polar residues" evidence="1">
    <location>
        <begin position="335"/>
        <end position="345"/>
    </location>
</feature>
<reference evidence="3 4" key="1">
    <citation type="journal article" date="2019" name="New Phytol.">
        <title>Comparative genomics reveals unique wood-decay strategies and fruiting body development in the Schizophyllaceae.</title>
        <authorList>
            <person name="Almasi E."/>
            <person name="Sahu N."/>
            <person name="Krizsan K."/>
            <person name="Balint B."/>
            <person name="Kovacs G.M."/>
            <person name="Kiss B."/>
            <person name="Cseklye J."/>
            <person name="Drula E."/>
            <person name="Henrissat B."/>
            <person name="Nagy I."/>
            <person name="Chovatia M."/>
            <person name="Adam C."/>
            <person name="LaButti K."/>
            <person name="Lipzen A."/>
            <person name="Riley R."/>
            <person name="Grigoriev I.V."/>
            <person name="Nagy L.G."/>
        </authorList>
    </citation>
    <scope>NUCLEOTIDE SEQUENCE [LARGE SCALE GENOMIC DNA]</scope>
    <source>
        <strain evidence="3 4">NL-1724</strain>
    </source>
</reference>
<protein>
    <submittedName>
        <fullName evidence="3">Uncharacterized protein</fullName>
    </submittedName>
</protein>
<keyword evidence="2" id="KW-1133">Transmembrane helix</keyword>
<feature type="transmembrane region" description="Helical" evidence="2">
    <location>
        <begin position="246"/>
        <end position="267"/>
    </location>
</feature>
<feature type="compositionally biased region" description="Basic and acidic residues" evidence="1">
    <location>
        <begin position="348"/>
        <end position="358"/>
    </location>
</feature>
<feature type="transmembrane region" description="Helical" evidence="2">
    <location>
        <begin position="21"/>
        <end position="39"/>
    </location>
</feature>
<keyword evidence="2" id="KW-0812">Transmembrane</keyword>
<dbReference type="OrthoDB" id="3214103at2759"/>
<feature type="transmembrane region" description="Helical" evidence="2">
    <location>
        <begin position="46"/>
        <end position="65"/>
    </location>
</feature>
<gene>
    <name evidence="3" type="ORF">BD626DRAFT_392096</name>
</gene>
<organism evidence="3 4">
    <name type="scientific">Schizophyllum amplum</name>
    <dbReference type="NCBI Taxonomy" id="97359"/>
    <lineage>
        <taxon>Eukaryota</taxon>
        <taxon>Fungi</taxon>
        <taxon>Dikarya</taxon>
        <taxon>Basidiomycota</taxon>
        <taxon>Agaricomycotina</taxon>
        <taxon>Agaricomycetes</taxon>
        <taxon>Agaricomycetidae</taxon>
        <taxon>Agaricales</taxon>
        <taxon>Schizophyllaceae</taxon>
        <taxon>Schizophyllum</taxon>
    </lineage>
</organism>
<evidence type="ECO:0000313" key="4">
    <source>
        <dbReference type="Proteomes" id="UP000320762"/>
    </source>
</evidence>
<evidence type="ECO:0000313" key="3">
    <source>
        <dbReference type="EMBL" id="TRM69730.1"/>
    </source>
</evidence>
<dbReference type="Proteomes" id="UP000320762">
    <property type="component" value="Unassembled WGS sequence"/>
</dbReference>
<feature type="transmembrane region" description="Helical" evidence="2">
    <location>
        <begin position="100"/>
        <end position="119"/>
    </location>
</feature>
<evidence type="ECO:0000256" key="2">
    <source>
        <dbReference type="SAM" id="Phobius"/>
    </source>
</evidence>
<feature type="compositionally biased region" description="Basic and acidic residues" evidence="1">
    <location>
        <begin position="375"/>
        <end position="384"/>
    </location>
</feature>
<feature type="transmembrane region" description="Helical" evidence="2">
    <location>
        <begin position="165"/>
        <end position="189"/>
    </location>
</feature>